<dbReference type="EMBL" id="JTLZ01000004">
    <property type="protein sequence ID" value="KHO26837.1"/>
    <property type="molecule type" value="Genomic_DNA"/>
</dbReference>
<dbReference type="Pfam" id="PF07510">
    <property type="entry name" value="GmrSD_C"/>
    <property type="match status" value="1"/>
</dbReference>
<evidence type="ECO:0000313" key="4">
    <source>
        <dbReference type="EMBL" id="KHO26837.1"/>
    </source>
</evidence>
<organism evidence="4 5">
    <name type="scientific">Mycolicibacterium setense</name>
    <dbReference type="NCBI Taxonomy" id="431269"/>
    <lineage>
        <taxon>Bacteria</taxon>
        <taxon>Bacillati</taxon>
        <taxon>Actinomycetota</taxon>
        <taxon>Actinomycetes</taxon>
        <taxon>Mycobacteriales</taxon>
        <taxon>Mycobacteriaceae</taxon>
        <taxon>Mycolicibacterium</taxon>
    </lineage>
</organism>
<dbReference type="InterPro" id="IPR040843">
    <property type="entry name" value="RAMA"/>
</dbReference>
<accession>A0ABR4YX81</accession>
<evidence type="ECO:0000259" key="1">
    <source>
        <dbReference type="Pfam" id="PF03235"/>
    </source>
</evidence>
<dbReference type="Pfam" id="PF18755">
    <property type="entry name" value="RAMA"/>
    <property type="match status" value="1"/>
</dbReference>
<feature type="domain" description="GmrSD restriction endonucleases C-terminal" evidence="2">
    <location>
        <begin position="446"/>
        <end position="594"/>
    </location>
</feature>
<gene>
    <name evidence="4" type="ORF">QQ44_04510</name>
</gene>
<sequence>METQVRTPQLVFMQPQRLIVPLFQRPYVWNLENQWAPLWRDVERLTNRLLSEPSVRHQSHFLGAVVVQQLQNPVGSLQARTVIDGQQRLTTLQLLLDALHAELLAVGATQPALRLEALVRNPAAFCEQHEDQFKVWPTNRDRAAFNSVMSAAPPISYGTLPHSGERLVEAHRYFAEQAREWLHRDGPEDIGRRADKIEHAVRELLQLVVIDLTADENAQEIFETLNARGAGLTAADLIKNFVFQRLMEQGVDVEAAYEQHWKQFETGFWEVEVSFGRLRYSRSSIFLNHWLIARTGEEIVAREVFTRFKHYADFESGCSMSELVGQIARASAVYRRFIEGVTANNPVDRLQLFAYRSNTLESEVFKPVVLWLYDPELDPVPTDQVTKALEVLESWMVRRMLVRATTNSYTQIAAELVTQLRKGERYAAGDIVEGFFAGQSVGSRYWPDDAEIINELGELLAYQRLRRGRLRMVLEAIEDHRRGWKGLTEGLGGERVARGKFHIEHIMPRKWQAHWPIGLSDVSEPDRDQAVHKLGNLTLLTSKLNSKVSNAAWPIKRDALLEHDVLKLNGDLLGSAGESWTDEKIRVRTQNMAAAIIDIWPVPEGHKSGFGRADPKPKRRIGLADLIGAGIIEAGETLRARPKTHKDRSAIVLPDGRIDVDGSQFDSPSGSARFISHRNANGWSFFNVGDKGDRPLADLLDEYLTRTSNDIDDEDLAADDDLGDGD</sequence>
<evidence type="ECO:0008006" key="6">
    <source>
        <dbReference type="Google" id="ProtNLM"/>
    </source>
</evidence>
<dbReference type="PANTHER" id="PTHR35149:SF1">
    <property type="entry name" value="DUF5655 DOMAIN-CONTAINING PROTEIN"/>
    <property type="match status" value="1"/>
</dbReference>
<evidence type="ECO:0000259" key="3">
    <source>
        <dbReference type="Pfam" id="PF18755"/>
    </source>
</evidence>
<reference evidence="4 5" key="1">
    <citation type="submission" date="2014-11" db="EMBL/GenBank/DDBJ databases">
        <title>Mycobacterium setense Manresensis Genome.</title>
        <authorList>
            <person name="Rech G."/>
            <person name="Sumoy L."/>
        </authorList>
    </citation>
    <scope>NUCLEOTIDE SEQUENCE [LARGE SCALE GENOMIC DNA]</scope>
    <source>
        <strain evidence="4 5">Manresensis</strain>
    </source>
</reference>
<protein>
    <recommendedName>
        <fullName evidence="6">DUF262 domain-containing protein</fullName>
    </recommendedName>
</protein>
<feature type="domain" description="RAMA" evidence="3">
    <location>
        <begin position="615"/>
        <end position="708"/>
    </location>
</feature>
<feature type="domain" description="GmrSD restriction endonucleases N-terminal" evidence="1">
    <location>
        <begin position="16"/>
        <end position="243"/>
    </location>
</feature>
<dbReference type="Proteomes" id="UP000031004">
    <property type="component" value="Unassembled WGS sequence"/>
</dbReference>
<comment type="caution">
    <text evidence="4">The sequence shown here is derived from an EMBL/GenBank/DDBJ whole genome shotgun (WGS) entry which is preliminary data.</text>
</comment>
<evidence type="ECO:0000313" key="5">
    <source>
        <dbReference type="Proteomes" id="UP000031004"/>
    </source>
</evidence>
<dbReference type="InterPro" id="IPR004919">
    <property type="entry name" value="GmrSD_N"/>
</dbReference>
<dbReference type="RefSeq" id="WP_039315186.1">
    <property type="nucleotide sequence ID" value="NZ_JTLZ01000004.1"/>
</dbReference>
<keyword evidence="5" id="KW-1185">Reference proteome</keyword>
<dbReference type="InterPro" id="IPR011089">
    <property type="entry name" value="GmrSD_C"/>
</dbReference>
<proteinExistence type="predicted"/>
<evidence type="ECO:0000259" key="2">
    <source>
        <dbReference type="Pfam" id="PF07510"/>
    </source>
</evidence>
<dbReference type="PANTHER" id="PTHR35149">
    <property type="entry name" value="SLL5132 PROTEIN"/>
    <property type="match status" value="1"/>
</dbReference>
<name>A0ABR4YX81_9MYCO</name>
<dbReference type="Pfam" id="PF03235">
    <property type="entry name" value="GmrSD_N"/>
    <property type="match status" value="1"/>
</dbReference>